<dbReference type="KEGG" id="amt:Amet_1740"/>
<gene>
    <name evidence="1" type="ordered locus">Amet_1740</name>
</gene>
<accession>A6TNZ7</accession>
<dbReference type="AlphaFoldDB" id="A6TNZ7"/>
<keyword evidence="2" id="KW-1185">Reference proteome</keyword>
<organism evidence="1 2">
    <name type="scientific">Alkaliphilus metalliredigens (strain QYMF)</name>
    <dbReference type="NCBI Taxonomy" id="293826"/>
    <lineage>
        <taxon>Bacteria</taxon>
        <taxon>Bacillati</taxon>
        <taxon>Bacillota</taxon>
        <taxon>Clostridia</taxon>
        <taxon>Peptostreptococcales</taxon>
        <taxon>Natronincolaceae</taxon>
        <taxon>Alkaliphilus</taxon>
    </lineage>
</organism>
<protein>
    <submittedName>
        <fullName evidence="1">Uncharacterized protein</fullName>
    </submittedName>
</protein>
<dbReference type="EMBL" id="CP000724">
    <property type="protein sequence ID" value="ABR47915.1"/>
    <property type="molecule type" value="Genomic_DNA"/>
</dbReference>
<evidence type="ECO:0000313" key="1">
    <source>
        <dbReference type="EMBL" id="ABR47915.1"/>
    </source>
</evidence>
<dbReference type="Proteomes" id="UP000001572">
    <property type="component" value="Chromosome"/>
</dbReference>
<dbReference type="STRING" id="293826.Amet_1740"/>
<reference evidence="2" key="1">
    <citation type="journal article" date="2016" name="Genome Announc.">
        <title>Complete genome sequence of Alkaliphilus metalliredigens strain QYMF, an alkaliphilic and metal-reducing bacterium isolated from borax-contaminated leachate ponds.</title>
        <authorList>
            <person name="Hwang C."/>
            <person name="Copeland A."/>
            <person name="Lucas S."/>
            <person name="Lapidus A."/>
            <person name="Barry K."/>
            <person name="Detter J.C."/>
            <person name="Glavina Del Rio T."/>
            <person name="Hammon N."/>
            <person name="Israni S."/>
            <person name="Dalin E."/>
            <person name="Tice H."/>
            <person name="Pitluck S."/>
            <person name="Chertkov O."/>
            <person name="Brettin T."/>
            <person name="Bruce D."/>
            <person name="Han C."/>
            <person name="Schmutz J."/>
            <person name="Larimer F."/>
            <person name="Land M.L."/>
            <person name="Hauser L."/>
            <person name="Kyrpides N."/>
            <person name="Mikhailova N."/>
            <person name="Ye Q."/>
            <person name="Zhou J."/>
            <person name="Richardson P."/>
            <person name="Fields M.W."/>
        </authorList>
    </citation>
    <scope>NUCLEOTIDE SEQUENCE [LARGE SCALE GENOMIC DNA]</scope>
    <source>
        <strain evidence="2">QYMF</strain>
    </source>
</reference>
<sequence length="81" mass="9604">MNIEQMVIEELLEAWTTISYKLFNGGKEGKTELIQQRRKLINRLEAKGIMDIQIDGMGKDHYVLVYRYRSNKVRDKVFINL</sequence>
<proteinExistence type="predicted"/>
<dbReference type="OrthoDB" id="1956987at2"/>
<evidence type="ECO:0000313" key="2">
    <source>
        <dbReference type="Proteomes" id="UP000001572"/>
    </source>
</evidence>
<dbReference type="HOGENOM" id="CLU_2566278_0_0_9"/>
<dbReference type="RefSeq" id="WP_012062953.1">
    <property type="nucleotide sequence ID" value="NC_009633.1"/>
</dbReference>
<name>A6TNZ7_ALKMQ</name>